<evidence type="ECO:0000256" key="1">
    <source>
        <dbReference type="ARBA" id="ARBA00005278"/>
    </source>
</evidence>
<dbReference type="KEGG" id="prz:GZH47_24665"/>
<gene>
    <name evidence="5" type="ORF">GZH47_24665</name>
</gene>
<evidence type="ECO:0000256" key="2">
    <source>
        <dbReference type="ARBA" id="ARBA00023136"/>
    </source>
</evidence>
<dbReference type="Pfam" id="PF03323">
    <property type="entry name" value="GerA"/>
    <property type="match status" value="1"/>
</dbReference>
<feature type="transmembrane region" description="Helical" evidence="4">
    <location>
        <begin position="275"/>
        <end position="294"/>
    </location>
</feature>
<protein>
    <submittedName>
        <fullName evidence="5">Spore germination protein</fullName>
    </submittedName>
</protein>
<accession>A0A6C0P549</accession>
<evidence type="ECO:0000313" key="5">
    <source>
        <dbReference type="EMBL" id="QHW33674.1"/>
    </source>
</evidence>
<feature type="transmembrane region" description="Helical" evidence="4">
    <location>
        <begin position="367"/>
        <end position="386"/>
    </location>
</feature>
<comment type="similarity">
    <text evidence="1">Belongs to the GerABKA family.</text>
</comment>
<dbReference type="AlphaFoldDB" id="A0A6C0P549"/>
<dbReference type="PIRSF" id="PIRSF005690">
    <property type="entry name" value="GerBA"/>
    <property type="match status" value="1"/>
</dbReference>
<keyword evidence="6" id="KW-1185">Reference proteome</keyword>
<feature type="transmembrane region" description="Helical" evidence="4">
    <location>
        <begin position="342"/>
        <end position="361"/>
    </location>
</feature>
<dbReference type="PANTHER" id="PTHR22550:SF5">
    <property type="entry name" value="LEUCINE ZIPPER PROTEIN 4"/>
    <property type="match status" value="1"/>
</dbReference>
<proteinExistence type="inferred from homology"/>
<dbReference type="GO" id="GO:0016020">
    <property type="term" value="C:membrane"/>
    <property type="evidence" value="ECO:0007669"/>
    <property type="project" value="InterPro"/>
</dbReference>
<feature type="region of interest" description="Disordered" evidence="3">
    <location>
        <begin position="458"/>
        <end position="480"/>
    </location>
</feature>
<feature type="compositionally biased region" description="Basic residues" evidence="3">
    <location>
        <begin position="470"/>
        <end position="480"/>
    </location>
</feature>
<dbReference type="GO" id="GO:0009847">
    <property type="term" value="P:spore germination"/>
    <property type="evidence" value="ECO:0007669"/>
    <property type="project" value="InterPro"/>
</dbReference>
<keyword evidence="2 4" id="KW-0472">Membrane</keyword>
<name>A0A6C0P549_9BACL</name>
<feature type="transmembrane region" description="Helical" evidence="4">
    <location>
        <begin position="398"/>
        <end position="425"/>
    </location>
</feature>
<organism evidence="5 6">
    <name type="scientific">Paenibacillus rhizovicinus</name>
    <dbReference type="NCBI Taxonomy" id="2704463"/>
    <lineage>
        <taxon>Bacteria</taxon>
        <taxon>Bacillati</taxon>
        <taxon>Bacillota</taxon>
        <taxon>Bacilli</taxon>
        <taxon>Bacillales</taxon>
        <taxon>Paenibacillaceae</taxon>
        <taxon>Paenibacillus</taxon>
    </lineage>
</organism>
<reference evidence="5 6" key="1">
    <citation type="submission" date="2020-02" db="EMBL/GenBank/DDBJ databases">
        <title>Paenibacillus sp. nov., isolated from rhizosphere soil of tomato.</title>
        <authorList>
            <person name="Weon H.-Y."/>
            <person name="Lee S.A."/>
        </authorList>
    </citation>
    <scope>NUCLEOTIDE SEQUENCE [LARGE SCALE GENOMIC DNA]</scope>
    <source>
        <strain evidence="5 6">14171R-81</strain>
    </source>
</reference>
<evidence type="ECO:0000256" key="4">
    <source>
        <dbReference type="SAM" id="Phobius"/>
    </source>
</evidence>
<dbReference type="Proteomes" id="UP000479114">
    <property type="component" value="Chromosome"/>
</dbReference>
<feature type="transmembrane region" description="Helical" evidence="4">
    <location>
        <begin position="314"/>
        <end position="335"/>
    </location>
</feature>
<evidence type="ECO:0000256" key="3">
    <source>
        <dbReference type="SAM" id="MobiDB-lite"/>
    </source>
</evidence>
<keyword evidence="4" id="KW-0812">Transmembrane</keyword>
<keyword evidence="4" id="KW-1133">Transmembrane helix</keyword>
<sequence length="480" mass="54159">MVKLSASVAETEQYFKQLFAEQSDFQAKRLAIGESDYRLFYFDTLIDSGVVQEFILKPLMLHPEAEIQDVVSILDNTETERLEEAVQAVLYGKTVLQLDGENKLYLLGTDLKKERSINIPINERVLRGSNEAFIENLDTNLNLMRKLINSKEFIIKDYTLGRLSQTKLAVMYIKSIAEPSIVQEVDKRLQSIDIDYIESPGFLDELIREKKYSLFPQLLVTERPDRARAYLMEGKVVVAASGSPDAIILPVSFWSFFQSSEDYQMGWLMSSIFRILRLCCLFIALGLPAFYVSISSFNPHLLPMNFVNTLQSSLKYITFPPALEALAMMLLLEILREATVRLASPVGQTIGVVGGIVIGTVVVQSNLVSNTMVIIAALTGLASFIIPSYEMSSAIRLLSYPALLLSAMFGLFGLAFFFMIIVIHLCQLETMGLPYFKPPFSLSEVKDTMIRAPVWNQRKRPEGTAPGNRTRLRNPRGWKR</sequence>
<dbReference type="PANTHER" id="PTHR22550">
    <property type="entry name" value="SPORE GERMINATION PROTEIN"/>
    <property type="match status" value="1"/>
</dbReference>
<dbReference type="InterPro" id="IPR050768">
    <property type="entry name" value="UPF0353/GerABKA_families"/>
</dbReference>
<evidence type="ECO:0000313" key="6">
    <source>
        <dbReference type="Proteomes" id="UP000479114"/>
    </source>
</evidence>
<dbReference type="InterPro" id="IPR004995">
    <property type="entry name" value="Spore_Ger"/>
</dbReference>
<dbReference type="EMBL" id="CP048286">
    <property type="protein sequence ID" value="QHW33674.1"/>
    <property type="molecule type" value="Genomic_DNA"/>
</dbReference>
<dbReference type="RefSeq" id="WP_162643672.1">
    <property type="nucleotide sequence ID" value="NZ_CP048286.1"/>
</dbReference>